<keyword evidence="1" id="KW-0812">Transmembrane</keyword>
<comment type="caution">
    <text evidence="2">The sequence shown here is derived from an EMBL/GenBank/DDBJ whole genome shotgun (WGS) entry which is preliminary data.</text>
</comment>
<dbReference type="Proteomes" id="UP000789524">
    <property type="component" value="Unassembled WGS sequence"/>
</dbReference>
<dbReference type="EMBL" id="CAKASE010000059">
    <property type="protein sequence ID" value="CAG9567890.1"/>
    <property type="molecule type" value="Genomic_DNA"/>
</dbReference>
<evidence type="ECO:0000313" key="2">
    <source>
        <dbReference type="EMBL" id="CAG9567890.1"/>
    </source>
</evidence>
<keyword evidence="1" id="KW-0472">Membrane</keyword>
<dbReference type="PANTHER" id="PTHR36694">
    <property type="entry name" value="PASIFLORA 1, ISOFORM A-RELATED"/>
    <property type="match status" value="1"/>
</dbReference>
<dbReference type="GO" id="GO:0060857">
    <property type="term" value="P:establishment of glial blood-brain barrier"/>
    <property type="evidence" value="ECO:0007669"/>
    <property type="project" value="TreeGrafter"/>
</dbReference>
<organism evidence="2 3">
    <name type="scientific">Danaus chrysippus</name>
    <name type="common">African queen</name>
    <dbReference type="NCBI Taxonomy" id="151541"/>
    <lineage>
        <taxon>Eukaryota</taxon>
        <taxon>Metazoa</taxon>
        <taxon>Ecdysozoa</taxon>
        <taxon>Arthropoda</taxon>
        <taxon>Hexapoda</taxon>
        <taxon>Insecta</taxon>
        <taxon>Pterygota</taxon>
        <taxon>Neoptera</taxon>
        <taxon>Endopterygota</taxon>
        <taxon>Lepidoptera</taxon>
        <taxon>Glossata</taxon>
        <taxon>Ditrysia</taxon>
        <taxon>Papilionoidea</taxon>
        <taxon>Nymphalidae</taxon>
        <taxon>Danainae</taxon>
        <taxon>Danaini</taxon>
        <taxon>Danaina</taxon>
        <taxon>Danaus</taxon>
        <taxon>Anosia</taxon>
    </lineage>
</organism>
<dbReference type="Pfam" id="PF15860">
    <property type="entry name" value="DUF4728"/>
    <property type="match status" value="1"/>
</dbReference>
<dbReference type="GO" id="GO:0019991">
    <property type="term" value="P:septate junction assembly"/>
    <property type="evidence" value="ECO:0007669"/>
    <property type="project" value="TreeGrafter"/>
</dbReference>
<sequence length="172" mass="19475">MSTPVLESCWSPCIWASTVKSGSRAVAVYTIAMGLILITFIAYQMAGGDSTQLWNPLFEADVRGSLQVFGIIFIVILVTLIVSSVLMVIGINIWMRGLMLPWLITMALIILFQFVFGLWLIGGYYIYLDATFAALLDFLWMAYNIYCWLCVLSQYQIILQMQSPNIEILVEY</sequence>
<reference evidence="2" key="1">
    <citation type="submission" date="2021-09" db="EMBL/GenBank/DDBJ databases">
        <authorList>
            <person name="Martin H S."/>
        </authorList>
    </citation>
    <scope>NUCLEOTIDE SEQUENCE</scope>
</reference>
<dbReference type="PANTHER" id="PTHR36694:SF11">
    <property type="entry name" value="LP21121P-RELATED"/>
    <property type="match status" value="1"/>
</dbReference>
<proteinExistence type="predicted"/>
<feature type="transmembrane region" description="Helical" evidence="1">
    <location>
        <begin position="66"/>
        <end position="90"/>
    </location>
</feature>
<dbReference type="GO" id="GO:0005886">
    <property type="term" value="C:plasma membrane"/>
    <property type="evidence" value="ECO:0007669"/>
    <property type="project" value="TreeGrafter"/>
</dbReference>
<keyword evidence="1" id="KW-1133">Transmembrane helix</keyword>
<dbReference type="InterPro" id="IPR031720">
    <property type="entry name" value="DUF4728"/>
</dbReference>
<gene>
    <name evidence="2" type="ORF">DCHRY22_LOCUS7973</name>
</gene>
<dbReference type="OrthoDB" id="6572371at2759"/>
<evidence type="ECO:0000313" key="3">
    <source>
        <dbReference type="Proteomes" id="UP000789524"/>
    </source>
</evidence>
<feature type="transmembrane region" description="Helical" evidence="1">
    <location>
        <begin position="102"/>
        <end position="126"/>
    </location>
</feature>
<evidence type="ECO:0000256" key="1">
    <source>
        <dbReference type="SAM" id="Phobius"/>
    </source>
</evidence>
<keyword evidence="3" id="KW-1185">Reference proteome</keyword>
<dbReference type="GO" id="GO:0035159">
    <property type="term" value="P:regulation of tube length, open tracheal system"/>
    <property type="evidence" value="ECO:0007669"/>
    <property type="project" value="TreeGrafter"/>
</dbReference>
<name>A0A8J2QRS2_9NEOP</name>
<protein>
    <submittedName>
        <fullName evidence="2">(African queen) hypothetical protein</fullName>
    </submittedName>
</protein>
<feature type="transmembrane region" description="Helical" evidence="1">
    <location>
        <begin position="132"/>
        <end position="152"/>
    </location>
</feature>
<dbReference type="AlphaFoldDB" id="A0A8J2QRS2"/>
<feature type="transmembrane region" description="Helical" evidence="1">
    <location>
        <begin position="26"/>
        <end position="46"/>
    </location>
</feature>
<accession>A0A8J2QRS2</accession>